<proteinExistence type="predicted"/>
<dbReference type="RefSeq" id="XP_033426431.1">
    <property type="nucleotide sequence ID" value="XM_033570399.1"/>
</dbReference>
<evidence type="ECO:0000313" key="4">
    <source>
        <dbReference type="Proteomes" id="UP000308092"/>
    </source>
</evidence>
<dbReference type="EMBL" id="SOSA01001157">
    <property type="protein sequence ID" value="THC87531.1"/>
    <property type="molecule type" value="Genomic_DNA"/>
</dbReference>
<evidence type="ECO:0000256" key="1">
    <source>
        <dbReference type="SAM" id="MobiDB-lite"/>
    </source>
</evidence>
<organism evidence="3 4">
    <name type="scientific">Aspergillus tanneri</name>
    <dbReference type="NCBI Taxonomy" id="1220188"/>
    <lineage>
        <taxon>Eukaryota</taxon>
        <taxon>Fungi</taxon>
        <taxon>Dikarya</taxon>
        <taxon>Ascomycota</taxon>
        <taxon>Pezizomycotina</taxon>
        <taxon>Eurotiomycetes</taxon>
        <taxon>Eurotiomycetidae</taxon>
        <taxon>Eurotiales</taxon>
        <taxon>Aspergillaceae</taxon>
        <taxon>Aspergillus</taxon>
        <taxon>Aspergillus subgen. Circumdati</taxon>
    </lineage>
</organism>
<evidence type="ECO:0000313" key="5">
    <source>
        <dbReference type="Proteomes" id="UP000324241"/>
    </source>
</evidence>
<dbReference type="VEuPathDB" id="FungiDB:EYZ11_013022"/>
<dbReference type="AlphaFoldDB" id="A0A4S3J448"/>
<dbReference type="GeneID" id="54328455"/>
<keyword evidence="4" id="KW-1185">Reference proteome</keyword>
<protein>
    <submittedName>
        <fullName evidence="3">Uncharacterized protein</fullName>
    </submittedName>
</protein>
<feature type="region of interest" description="Disordered" evidence="1">
    <location>
        <begin position="44"/>
        <end position="101"/>
    </location>
</feature>
<dbReference type="Proteomes" id="UP000308092">
    <property type="component" value="Unassembled WGS sequence"/>
</dbReference>
<accession>A0A4S3J448</accession>
<name>A0A4S3J448_9EURO</name>
<dbReference type="Proteomes" id="UP000324241">
    <property type="component" value="Unassembled WGS sequence"/>
</dbReference>
<reference evidence="2 5" key="2">
    <citation type="submission" date="2019-08" db="EMBL/GenBank/DDBJ databases">
        <title>The genome sequence of a newly discovered highly antifungal drug resistant Aspergillus species, Aspergillus tanneri NIH 1004.</title>
        <authorList>
            <person name="Mounaud S."/>
            <person name="Singh I."/>
            <person name="Joardar V."/>
            <person name="Pakala S."/>
            <person name="Pakala S."/>
            <person name="Venepally P."/>
            <person name="Chung J.K."/>
            <person name="Losada L."/>
            <person name="Nierman W.C."/>
        </authorList>
    </citation>
    <scope>NUCLEOTIDE SEQUENCE [LARGE SCALE GENOMIC DNA]</scope>
    <source>
        <strain evidence="2 5">NIH1004</strain>
    </source>
</reference>
<evidence type="ECO:0000313" key="3">
    <source>
        <dbReference type="EMBL" id="THC87531.1"/>
    </source>
</evidence>
<evidence type="ECO:0000313" key="2">
    <source>
        <dbReference type="EMBL" id="KAA8647070.1"/>
    </source>
</evidence>
<dbReference type="EMBL" id="QUQM01000004">
    <property type="protein sequence ID" value="KAA8647070.1"/>
    <property type="molecule type" value="Genomic_DNA"/>
</dbReference>
<feature type="region of interest" description="Disordered" evidence="1">
    <location>
        <begin position="1"/>
        <end position="21"/>
    </location>
</feature>
<comment type="caution">
    <text evidence="3">The sequence shown here is derived from an EMBL/GenBank/DDBJ whole genome shotgun (WGS) entry which is preliminary data.</text>
</comment>
<reference evidence="3 4" key="1">
    <citation type="submission" date="2019-03" db="EMBL/GenBank/DDBJ databases">
        <title>The genome sequence of a newly discovered highly antifungal drug resistant Aspergillus species, Aspergillus tanneri NIH 1004.</title>
        <authorList>
            <person name="Mounaud S."/>
            <person name="Singh I."/>
            <person name="Joardar V."/>
            <person name="Pakala S."/>
            <person name="Pakala S."/>
            <person name="Venepally P."/>
            <person name="Hoover J."/>
            <person name="Nierman W."/>
            <person name="Chung J."/>
            <person name="Losada L."/>
        </authorList>
    </citation>
    <scope>NUCLEOTIDE SEQUENCE [LARGE SCALE GENOMIC DNA]</scope>
    <source>
        <strain evidence="3 4">NIH1004</strain>
    </source>
</reference>
<gene>
    <name evidence="2" type="ORF">ATNIH1004_005753</name>
    <name evidence="3" type="ORF">EYZ11_013022</name>
</gene>
<sequence length="101" mass="10755">MALCKPVARENELAPDPAAGLGDCSNIAGLVARLRSGLQHQFPNPKAVAANHPLDQEAPLNGSEPNFQPQTGDFHAGTSPDREKKNPSPSPRGMRSIYSNK</sequence>